<comment type="caution">
    <text evidence="2">The sequence shown here is derived from an EMBL/GenBank/DDBJ whole genome shotgun (WGS) entry which is preliminary data.</text>
</comment>
<dbReference type="AlphaFoldDB" id="A0A8X7BYE8"/>
<dbReference type="Proteomes" id="UP000886998">
    <property type="component" value="Unassembled WGS sequence"/>
</dbReference>
<evidence type="ECO:0000313" key="2">
    <source>
        <dbReference type="EMBL" id="GFY46414.1"/>
    </source>
</evidence>
<keyword evidence="3" id="KW-1185">Reference proteome</keyword>
<proteinExistence type="predicted"/>
<reference evidence="2" key="1">
    <citation type="submission" date="2020-08" db="EMBL/GenBank/DDBJ databases">
        <title>Multicomponent nature underlies the extraordinary mechanical properties of spider dragline silk.</title>
        <authorList>
            <person name="Kono N."/>
            <person name="Nakamura H."/>
            <person name="Mori M."/>
            <person name="Yoshida Y."/>
            <person name="Ohtoshi R."/>
            <person name="Malay A.D."/>
            <person name="Moran D.A.P."/>
            <person name="Tomita M."/>
            <person name="Numata K."/>
            <person name="Arakawa K."/>
        </authorList>
    </citation>
    <scope>NUCLEOTIDE SEQUENCE</scope>
</reference>
<accession>A0A8X7BYE8</accession>
<protein>
    <recommendedName>
        <fullName evidence="1">C2H2-type domain-containing protein</fullName>
    </recommendedName>
</protein>
<gene>
    <name evidence="2" type="ORF">TNIN_380371</name>
</gene>
<dbReference type="PROSITE" id="PS00028">
    <property type="entry name" value="ZINC_FINGER_C2H2_1"/>
    <property type="match status" value="1"/>
</dbReference>
<evidence type="ECO:0000313" key="3">
    <source>
        <dbReference type="Proteomes" id="UP000886998"/>
    </source>
</evidence>
<name>A0A8X7BYE8_9ARAC</name>
<dbReference type="InterPro" id="IPR013087">
    <property type="entry name" value="Znf_C2H2_type"/>
</dbReference>
<sequence>MDQSTGEYRCDSCNLQFKTFKQFLSHKYLKHDESELQLEINNYDGASQNASNHFKSSVEMHILKIPRKEQLQNNNNERSKGDILNPTFDFNDHNTTQFRHDAFTESTALPTCSKNVTRCNQESCVRCHSNPKGNKNELTLSMKYSQNESWLESNPQVNASKPSMSSEYNPMEIYSPGIDEQLNRNQKPTSEHSQIQFRGHEMNQQYNVNQSYTLSGIKRKSEINPHVNGSLFAESFEYSPIQFNNCEMNPHFNTNQLRILPEYRRREFDSYEKNQQCERERNQQAAPHGYREMEFLVHEMNAQVNVNQQDVTWEHGDNSFLEWNSSPRQERIYKMDLNLQEKSVDDKKKLYSFGRSNIIYGESKHTDYFEEKREISSPPLQYQLEMTNENFTSNWSLKHSKAQPNETSNTSDSYEFLLNNQNIQSQYYDENTYKCNTLRNESGGNSSPIQYCHSDIGKNPKDCYGFKNQKLDLDKNRVSPTLQKTYLCELCKNHSVIKKH</sequence>
<dbReference type="EMBL" id="BMAV01005380">
    <property type="protein sequence ID" value="GFY46414.1"/>
    <property type="molecule type" value="Genomic_DNA"/>
</dbReference>
<evidence type="ECO:0000259" key="1">
    <source>
        <dbReference type="PROSITE" id="PS00028"/>
    </source>
</evidence>
<feature type="domain" description="C2H2-type" evidence="1">
    <location>
        <begin position="10"/>
        <end position="31"/>
    </location>
</feature>
<organism evidence="2 3">
    <name type="scientific">Trichonephila inaurata madagascariensis</name>
    <dbReference type="NCBI Taxonomy" id="2747483"/>
    <lineage>
        <taxon>Eukaryota</taxon>
        <taxon>Metazoa</taxon>
        <taxon>Ecdysozoa</taxon>
        <taxon>Arthropoda</taxon>
        <taxon>Chelicerata</taxon>
        <taxon>Arachnida</taxon>
        <taxon>Araneae</taxon>
        <taxon>Araneomorphae</taxon>
        <taxon>Entelegynae</taxon>
        <taxon>Araneoidea</taxon>
        <taxon>Nephilidae</taxon>
        <taxon>Trichonephila</taxon>
        <taxon>Trichonephila inaurata</taxon>
    </lineage>
</organism>
<dbReference type="OrthoDB" id="10465497at2759"/>